<evidence type="ECO:0000256" key="3">
    <source>
        <dbReference type="ARBA" id="ARBA00023015"/>
    </source>
</evidence>
<proteinExistence type="predicted"/>
<dbReference type="SMART" id="SM00382">
    <property type="entry name" value="AAA"/>
    <property type="match status" value="1"/>
</dbReference>
<evidence type="ECO:0000256" key="4">
    <source>
        <dbReference type="ARBA" id="ARBA00023125"/>
    </source>
</evidence>
<keyword evidence="1" id="KW-0547">Nucleotide-binding</keyword>
<evidence type="ECO:0000256" key="1">
    <source>
        <dbReference type="ARBA" id="ARBA00022741"/>
    </source>
</evidence>
<dbReference type="InterPro" id="IPR001789">
    <property type="entry name" value="Sig_transdc_resp-reg_receiver"/>
</dbReference>
<evidence type="ECO:0000256" key="6">
    <source>
        <dbReference type="PROSITE-ProRule" id="PRU00169"/>
    </source>
</evidence>
<evidence type="ECO:0000259" key="8">
    <source>
        <dbReference type="PROSITE" id="PS50110"/>
    </source>
</evidence>
<dbReference type="InterPro" id="IPR011006">
    <property type="entry name" value="CheY-like_superfamily"/>
</dbReference>
<name>A0ABQ2WT02_9ALTE</name>
<dbReference type="Gene3D" id="3.40.50.2300">
    <property type="match status" value="1"/>
</dbReference>
<evidence type="ECO:0000256" key="2">
    <source>
        <dbReference type="ARBA" id="ARBA00022840"/>
    </source>
</evidence>
<dbReference type="Pfam" id="PF00072">
    <property type="entry name" value="Response_reg"/>
    <property type="match status" value="1"/>
</dbReference>
<feature type="domain" description="Response regulatory" evidence="8">
    <location>
        <begin position="6"/>
        <end position="120"/>
    </location>
</feature>
<evidence type="ECO:0000256" key="5">
    <source>
        <dbReference type="ARBA" id="ARBA00023163"/>
    </source>
</evidence>
<dbReference type="InterPro" id="IPR002197">
    <property type="entry name" value="HTH_Fis"/>
</dbReference>
<dbReference type="InterPro" id="IPR027417">
    <property type="entry name" value="P-loop_NTPase"/>
</dbReference>
<dbReference type="InterPro" id="IPR025944">
    <property type="entry name" value="Sigma_54_int_dom_CS"/>
</dbReference>
<feature type="modified residue" description="4-aspartylphosphate" evidence="6">
    <location>
        <position position="55"/>
    </location>
</feature>
<dbReference type="InterPro" id="IPR009057">
    <property type="entry name" value="Homeodomain-like_sf"/>
</dbReference>
<dbReference type="Pfam" id="PF00158">
    <property type="entry name" value="Sigma54_activat"/>
    <property type="match status" value="1"/>
</dbReference>
<dbReference type="Pfam" id="PF25601">
    <property type="entry name" value="AAA_lid_14"/>
    <property type="match status" value="1"/>
</dbReference>
<dbReference type="PANTHER" id="PTHR32071">
    <property type="entry name" value="TRANSCRIPTIONAL REGULATORY PROTEIN"/>
    <property type="match status" value="1"/>
</dbReference>
<evidence type="ECO:0000313" key="10">
    <source>
        <dbReference type="Proteomes" id="UP000634667"/>
    </source>
</evidence>
<dbReference type="InterPro" id="IPR002078">
    <property type="entry name" value="Sigma_54_int"/>
</dbReference>
<dbReference type="InterPro" id="IPR058031">
    <property type="entry name" value="AAA_lid_NorR"/>
</dbReference>
<dbReference type="SMART" id="SM00448">
    <property type="entry name" value="REC"/>
    <property type="match status" value="1"/>
</dbReference>
<dbReference type="Gene3D" id="3.40.50.300">
    <property type="entry name" value="P-loop containing nucleotide triphosphate hydrolases"/>
    <property type="match status" value="1"/>
</dbReference>
<dbReference type="InterPro" id="IPR025943">
    <property type="entry name" value="Sigma_54_int_dom_ATP-bd_2"/>
</dbReference>
<evidence type="ECO:0000313" key="9">
    <source>
        <dbReference type="EMBL" id="GGW67174.1"/>
    </source>
</evidence>
<dbReference type="Gene3D" id="1.10.8.60">
    <property type="match status" value="1"/>
</dbReference>
<protein>
    <submittedName>
        <fullName evidence="9">C4-dicarboxylate ABC transporter</fullName>
    </submittedName>
</protein>
<keyword evidence="5" id="KW-0804">Transcription</keyword>
<evidence type="ECO:0000259" key="7">
    <source>
        <dbReference type="PROSITE" id="PS50045"/>
    </source>
</evidence>
<dbReference type="PROSITE" id="PS00676">
    <property type="entry name" value="SIGMA54_INTERACT_2"/>
    <property type="match status" value="1"/>
</dbReference>
<dbReference type="PROSITE" id="PS50110">
    <property type="entry name" value="RESPONSE_REGULATORY"/>
    <property type="match status" value="1"/>
</dbReference>
<dbReference type="RefSeq" id="WP_189483464.1">
    <property type="nucleotide sequence ID" value="NZ_BMYR01000010.1"/>
</dbReference>
<dbReference type="CDD" id="cd00009">
    <property type="entry name" value="AAA"/>
    <property type="match status" value="1"/>
</dbReference>
<dbReference type="Proteomes" id="UP000634667">
    <property type="component" value="Unassembled WGS sequence"/>
</dbReference>
<organism evidence="9 10">
    <name type="scientific">Alishewanella tabrizica</name>
    <dbReference type="NCBI Taxonomy" id="671278"/>
    <lineage>
        <taxon>Bacteria</taxon>
        <taxon>Pseudomonadati</taxon>
        <taxon>Pseudomonadota</taxon>
        <taxon>Gammaproteobacteria</taxon>
        <taxon>Alteromonadales</taxon>
        <taxon>Alteromonadaceae</taxon>
        <taxon>Alishewanella</taxon>
    </lineage>
</organism>
<dbReference type="EMBL" id="BMYR01000010">
    <property type="protein sequence ID" value="GGW67174.1"/>
    <property type="molecule type" value="Genomic_DNA"/>
</dbReference>
<dbReference type="Gene3D" id="1.10.10.60">
    <property type="entry name" value="Homeodomain-like"/>
    <property type="match status" value="1"/>
</dbReference>
<keyword evidence="2" id="KW-0067">ATP-binding</keyword>
<gene>
    <name evidence="9" type="primary">dctD</name>
    <name evidence="9" type="ORF">GCM10008111_23920</name>
</gene>
<keyword evidence="6" id="KW-0597">Phosphoprotein</keyword>
<keyword evidence="10" id="KW-1185">Reference proteome</keyword>
<dbReference type="Pfam" id="PF02954">
    <property type="entry name" value="HTH_8"/>
    <property type="match status" value="1"/>
</dbReference>
<dbReference type="PROSITE" id="PS00675">
    <property type="entry name" value="SIGMA54_INTERACT_1"/>
    <property type="match status" value="1"/>
</dbReference>
<dbReference type="PANTHER" id="PTHR32071:SF57">
    <property type="entry name" value="C4-DICARBOXYLATE TRANSPORT TRANSCRIPTIONAL REGULATORY PROTEIN DCTD"/>
    <property type="match status" value="1"/>
</dbReference>
<dbReference type="PROSITE" id="PS50045">
    <property type="entry name" value="SIGMA54_INTERACT_4"/>
    <property type="match status" value="1"/>
</dbReference>
<reference evidence="10" key="1">
    <citation type="journal article" date="2019" name="Int. J. Syst. Evol. Microbiol.">
        <title>The Global Catalogue of Microorganisms (GCM) 10K type strain sequencing project: providing services to taxonomists for standard genome sequencing and annotation.</title>
        <authorList>
            <consortium name="The Broad Institute Genomics Platform"/>
            <consortium name="The Broad Institute Genome Sequencing Center for Infectious Disease"/>
            <person name="Wu L."/>
            <person name="Ma J."/>
        </authorList>
    </citation>
    <scope>NUCLEOTIDE SEQUENCE [LARGE SCALE GENOMIC DNA]</scope>
    <source>
        <strain evidence="10">KCTC 23723</strain>
    </source>
</reference>
<dbReference type="SUPFAM" id="SSF52540">
    <property type="entry name" value="P-loop containing nucleoside triphosphate hydrolases"/>
    <property type="match status" value="1"/>
</dbReference>
<accession>A0ABQ2WT02</accession>
<feature type="domain" description="Sigma-54 factor interaction" evidence="7">
    <location>
        <begin position="146"/>
        <end position="375"/>
    </location>
</feature>
<dbReference type="InterPro" id="IPR025662">
    <property type="entry name" value="Sigma_54_int_dom_ATP-bd_1"/>
</dbReference>
<dbReference type="PROSITE" id="PS00688">
    <property type="entry name" value="SIGMA54_INTERACT_3"/>
    <property type="match status" value="1"/>
</dbReference>
<comment type="caution">
    <text evidence="9">The sequence shown here is derived from an EMBL/GenBank/DDBJ whole genome shotgun (WGS) entry which is preliminary data.</text>
</comment>
<dbReference type="SUPFAM" id="SSF52172">
    <property type="entry name" value="CheY-like"/>
    <property type="match status" value="1"/>
</dbReference>
<dbReference type="SUPFAM" id="SSF46689">
    <property type="entry name" value="Homeodomain-like"/>
    <property type="match status" value="1"/>
</dbReference>
<sequence length="460" mass="51446">MSTQAEVWLLDDDNSILDALAQGLTLEGWRCKTFNDPATLLSNLTTQFAGVILTDLNMPQMDGLSVLKAIQQRDADLPVIVLTGYGDISIAVNAMQLGAYSFIEKPVNHNALHKTLLQAAEKRQLCLQNRRLSAQLRESRRGRVQLIGDSPSINQMRNLLDLVVDTPADVLIEGETGSGKEMVARYLHDNSERSDQHFVAINCGAIPEQLIESELFGSEAGAFTGADKKRIGKFEFANGGTLFLDEIESTPLSVQIRLLRVLEERKVTPLGSNQSIPLNIRVVAATKTNLEQLSQQGSFRLDLYYRLNLLHVAIPPLRQRRQDIPLLFKHFAMLAAARYHKPVLPLNQFQLDSLLSHTWPGNVRELRNLAERFVLLGPEGAFMQQGLPLPDTIGSAMGLSERVAFFEQMLIEEALNATKGSIKETMQALNLPRKTLYDKMRKFGLLRSQFKDDEHPDLPE</sequence>
<dbReference type="InterPro" id="IPR003593">
    <property type="entry name" value="AAA+_ATPase"/>
</dbReference>
<keyword evidence="3" id="KW-0805">Transcription regulation</keyword>
<keyword evidence="4" id="KW-0238">DNA-binding</keyword>